<dbReference type="AlphaFoldDB" id="A0A100IPW1"/>
<dbReference type="OMA" id="NCVINPK"/>
<dbReference type="VEuPathDB" id="FungiDB:ASPNIDRAFT2_1129998"/>
<keyword evidence="3" id="KW-0963">Cytoplasm</keyword>
<dbReference type="GO" id="GO:0003743">
    <property type="term" value="F:translation initiation factor activity"/>
    <property type="evidence" value="ECO:0007669"/>
    <property type="project" value="UniProtKB-KW"/>
</dbReference>
<evidence type="ECO:0000256" key="5">
    <source>
        <dbReference type="ARBA" id="ARBA00022917"/>
    </source>
</evidence>
<dbReference type="EMBL" id="BCMY01000015">
    <property type="protein sequence ID" value="GAQ45159.1"/>
    <property type="molecule type" value="Genomic_DNA"/>
</dbReference>
<dbReference type="Proteomes" id="UP000068243">
    <property type="component" value="Unassembled WGS sequence"/>
</dbReference>
<dbReference type="PANTHER" id="PTHR45989:SF1">
    <property type="entry name" value="TRANSLATION INITIATION FACTOR EIF-2B SUBUNIT GAMMA"/>
    <property type="match status" value="1"/>
</dbReference>
<keyword evidence="4 10" id="KW-0396">Initiation factor</keyword>
<evidence type="ECO:0000256" key="4">
    <source>
        <dbReference type="ARBA" id="ARBA00022540"/>
    </source>
</evidence>
<dbReference type="PANTHER" id="PTHR45989">
    <property type="entry name" value="TRANSLATION INITIATION FACTOR EIF-2B SUBUNIT GAMMA"/>
    <property type="match status" value="1"/>
</dbReference>
<sequence>MQAHWVVQSMALPRTQIRQSWDIFEIALMGGYRTPDEFEEAADARRALTDDEISSLGSDWKSWSDDLFERSRVPGIETPTISLLRRGVNQVIECSASKAHHTQSAPSELIGLKTMPSSAPVPSTGFQALILCGPGVSLNTFTSNPEEYPKSLIPIANRPMVFYPIDFCKRSGITDITLITPPSSLAPLQAALKQNPHLTSLPAPSVSVVAPKDLEMTMGTAELLRLPEVQECIKTDFLLLPCDLICDIPGESILEAWLVTQGALGGNPDGPGGEQGGRRGGLAVYYQTVGREESVKGEATDFVAVAPLGQDEAPVVSHLVDGPSALRFGLSKLLMSMPMDTVKERMEQEKGFLVRHALIQKYAQVKMLTSYRDAHLYVFPYWVKDLARHQEKLESVSEDLIGYWAKSGWQKGLGDKLGMNKIFHDQSQHDNKSHDGDLVEDEIDLNNISSTKVGSAASHSVEHPQILAYVQQGSTPFVRRVDSSAILLSTSLRLAKLESIEEVGRQAASPFAHNQKVAHPEGVAQRCTVTKSDCLLAENVTVEPTCVIKESVIGPNCHISSGARLTRCVVMDGAVVESRAQLTGCLIGRRARIGRESVLKDCEVQDANVVPEETDAKNEKFMVFEGLDDEGDEGMDEMEDFDD</sequence>
<dbReference type="Pfam" id="PF25087">
    <property type="entry name" value="GMPPB_C"/>
    <property type="match status" value="1"/>
</dbReference>
<comment type="subcellular location">
    <subcellularLocation>
        <location evidence="1">Cytoplasm</location>
        <location evidence="1">Cytosol</location>
    </subcellularLocation>
</comment>
<dbReference type="SUPFAM" id="SSF53448">
    <property type="entry name" value="Nucleotide-diphospho-sugar transferases"/>
    <property type="match status" value="1"/>
</dbReference>
<comment type="subunit">
    <text evidence="8">Component of the translation initiation factor 2B (eIF2B) complex which is a heterodecamer of two sets of five different subunits: alpha, beta, gamma, delta and epsilon. Subunits alpha, beta and delta comprise a regulatory subcomplex and subunits epsilon and gamma comprise a catalytic subcomplex. Within the complex, the hexameric regulatory complex resides at the center, with the two heterodimeric catalytic subcomplexes bound on opposite sides.</text>
</comment>
<name>A0A100IPW1_ASPNG</name>
<dbReference type="GO" id="GO:0005851">
    <property type="term" value="C:eukaryotic translation initiation factor 2B complex"/>
    <property type="evidence" value="ECO:0007669"/>
    <property type="project" value="TreeGrafter"/>
</dbReference>
<dbReference type="GO" id="GO:0005829">
    <property type="term" value="C:cytosol"/>
    <property type="evidence" value="ECO:0007669"/>
    <property type="project" value="UniProtKB-SubCell"/>
</dbReference>
<evidence type="ECO:0000256" key="3">
    <source>
        <dbReference type="ARBA" id="ARBA00022490"/>
    </source>
</evidence>
<protein>
    <recommendedName>
        <fullName evidence="6">Translation initiation factor eIF2B subunit gamma</fullName>
    </recommendedName>
    <alternativeName>
        <fullName evidence="7">eIF2B GDP-GTP exchange factor subunit gamma</fullName>
    </alternativeName>
</protein>
<evidence type="ECO:0000256" key="1">
    <source>
        <dbReference type="ARBA" id="ARBA00004514"/>
    </source>
</evidence>
<dbReference type="VEuPathDB" id="FungiDB:ATCC64974_97240"/>
<dbReference type="VEuPathDB" id="FungiDB:M747DRAFT_261527"/>
<evidence type="ECO:0000259" key="9">
    <source>
        <dbReference type="Pfam" id="PF25087"/>
    </source>
</evidence>
<dbReference type="PaxDb" id="5061-CADANGAP00004988"/>
<dbReference type="InterPro" id="IPR056729">
    <property type="entry name" value="GMPPB_C"/>
</dbReference>
<dbReference type="InterPro" id="IPR029044">
    <property type="entry name" value="Nucleotide-diphossugar_trans"/>
</dbReference>
<feature type="domain" description="Mannose-1-phosphate guanyltransferase C-terminal" evidence="9">
    <location>
        <begin position="533"/>
        <end position="609"/>
    </location>
</feature>
<keyword evidence="5" id="KW-0648">Protein biosynthesis</keyword>
<dbReference type="Gene3D" id="2.160.10.10">
    <property type="entry name" value="Hexapeptide repeat proteins"/>
    <property type="match status" value="1"/>
</dbReference>
<dbReference type="GO" id="GO:0005085">
    <property type="term" value="F:guanyl-nucleotide exchange factor activity"/>
    <property type="evidence" value="ECO:0007669"/>
    <property type="project" value="TreeGrafter"/>
</dbReference>
<dbReference type="CDD" id="cd04652">
    <property type="entry name" value="LbH_eIF2B_gamma_C"/>
    <property type="match status" value="1"/>
</dbReference>
<proteinExistence type="inferred from homology"/>
<comment type="caution">
    <text evidence="10">The sequence shown here is derived from an EMBL/GenBank/DDBJ whole genome shotgun (WGS) entry which is preliminary data.</text>
</comment>
<evidence type="ECO:0000256" key="2">
    <source>
        <dbReference type="ARBA" id="ARBA00007878"/>
    </source>
</evidence>
<dbReference type="VEuPathDB" id="FungiDB:An06g00820"/>
<evidence type="ECO:0000256" key="6">
    <source>
        <dbReference type="ARBA" id="ARBA00044196"/>
    </source>
</evidence>
<accession>A0A100IPW1</accession>
<evidence type="ECO:0000313" key="10">
    <source>
        <dbReference type="EMBL" id="GAQ45159.1"/>
    </source>
</evidence>
<dbReference type="OrthoDB" id="10250549at2759"/>
<dbReference type="GO" id="GO:0002183">
    <property type="term" value="P:cytoplasmic translational initiation"/>
    <property type="evidence" value="ECO:0007669"/>
    <property type="project" value="TreeGrafter"/>
</dbReference>
<organism evidence="10 11">
    <name type="scientific">Aspergillus niger</name>
    <dbReference type="NCBI Taxonomy" id="5061"/>
    <lineage>
        <taxon>Eukaryota</taxon>
        <taxon>Fungi</taxon>
        <taxon>Dikarya</taxon>
        <taxon>Ascomycota</taxon>
        <taxon>Pezizomycotina</taxon>
        <taxon>Eurotiomycetes</taxon>
        <taxon>Eurotiomycetidae</taxon>
        <taxon>Eurotiales</taxon>
        <taxon>Aspergillaceae</taxon>
        <taxon>Aspergillus</taxon>
        <taxon>Aspergillus subgen. Circumdati</taxon>
    </lineage>
</organism>
<dbReference type="InterPro" id="IPR051960">
    <property type="entry name" value="eIF2B_gamma"/>
</dbReference>
<gene>
    <name evidence="10" type="ORF">ABL_07820</name>
</gene>
<evidence type="ECO:0000256" key="8">
    <source>
        <dbReference type="ARBA" id="ARBA00046432"/>
    </source>
</evidence>
<reference evidence="11" key="1">
    <citation type="journal article" date="2016" name="Genome Announc.">
        <title>Draft genome sequence of Aspergillus niger strain An76.</title>
        <authorList>
            <person name="Gong W."/>
            <person name="Cheng Z."/>
            <person name="Zhang H."/>
            <person name="Liu L."/>
            <person name="Gao P."/>
            <person name="Wang L."/>
        </authorList>
    </citation>
    <scope>NUCLEOTIDE SEQUENCE [LARGE SCALE GENOMIC DNA]</scope>
    <source>
        <strain evidence="11">An76</strain>
    </source>
</reference>
<dbReference type="Gene3D" id="3.90.550.10">
    <property type="entry name" value="Spore Coat Polysaccharide Biosynthesis Protein SpsA, Chain A"/>
    <property type="match status" value="1"/>
</dbReference>
<evidence type="ECO:0000256" key="7">
    <source>
        <dbReference type="ARBA" id="ARBA00044229"/>
    </source>
</evidence>
<evidence type="ECO:0000313" key="11">
    <source>
        <dbReference type="Proteomes" id="UP000068243"/>
    </source>
</evidence>
<comment type="similarity">
    <text evidence="2">Belongs to the eIF-2B gamma/epsilon subunits family.</text>
</comment>